<evidence type="ECO:0000313" key="3">
    <source>
        <dbReference type="EMBL" id="KJF41675.1"/>
    </source>
</evidence>
<dbReference type="PANTHER" id="PTHR45266">
    <property type="entry name" value="OXALOACETATE DECARBOXYLASE ALPHA CHAIN"/>
    <property type="match status" value="1"/>
</dbReference>
<organism evidence="3 4">
    <name type="scientific">Draconibacterium sediminis</name>
    <dbReference type="NCBI Taxonomy" id="1544798"/>
    <lineage>
        <taxon>Bacteria</taxon>
        <taxon>Pseudomonadati</taxon>
        <taxon>Bacteroidota</taxon>
        <taxon>Bacteroidia</taxon>
        <taxon>Marinilabiliales</taxon>
        <taxon>Prolixibacteraceae</taxon>
        <taxon>Draconibacterium</taxon>
    </lineage>
</organism>
<dbReference type="PANTHER" id="PTHR45266:SF3">
    <property type="entry name" value="OXALOACETATE DECARBOXYLASE ALPHA CHAIN"/>
    <property type="match status" value="1"/>
</dbReference>
<sequence length="141" mass="15379">MKKYKFTISGTEYDVHLKDIEDNVAEVDVNGTIYEVQIHGEVKTSKTPKLIRKPVEQMPGEGQIKKSASTGKHKVTAPLPGTILKINVSVGDVVTEGQNLMVMEAMKMENQVQTTKGGEVTAIKVNVGDSVLQDDLLIEIA</sequence>
<dbReference type="EMBL" id="JRHC01000010">
    <property type="protein sequence ID" value="KJF41675.1"/>
    <property type="molecule type" value="Genomic_DNA"/>
</dbReference>
<dbReference type="InterPro" id="IPR011053">
    <property type="entry name" value="Single_hybrid_motif"/>
</dbReference>
<dbReference type="STRING" id="1544798.LH29_24015"/>
<evidence type="ECO:0000256" key="1">
    <source>
        <dbReference type="ARBA" id="ARBA00023267"/>
    </source>
</evidence>
<dbReference type="Pfam" id="PF00364">
    <property type="entry name" value="Biotin_lipoyl"/>
    <property type="match status" value="1"/>
</dbReference>
<evidence type="ECO:0000259" key="2">
    <source>
        <dbReference type="PROSITE" id="PS50968"/>
    </source>
</evidence>
<gene>
    <name evidence="3" type="ORF">LH29_24015</name>
</gene>
<dbReference type="AlphaFoldDB" id="A0A0D8J3X6"/>
<dbReference type="InterPro" id="IPR000089">
    <property type="entry name" value="Biotin_lipoyl"/>
</dbReference>
<protein>
    <submittedName>
        <fullName evidence="3">Biofilm PGA synthesis protein PgaD</fullName>
    </submittedName>
</protein>
<dbReference type="InterPro" id="IPR050709">
    <property type="entry name" value="Biotin_Carboxyl_Carrier/Decarb"/>
</dbReference>
<comment type="caution">
    <text evidence="3">The sequence shown here is derived from an EMBL/GenBank/DDBJ whole genome shotgun (WGS) entry which is preliminary data.</text>
</comment>
<accession>A0A0D8J3X6</accession>
<dbReference type="OrthoDB" id="9812676at2"/>
<reference evidence="3 4" key="1">
    <citation type="submission" date="2014-09" db="EMBL/GenBank/DDBJ databases">
        <title>Draft Genome Sequence of Draconibacterium sp. JN14CK-3.</title>
        <authorList>
            <person name="Dong C."/>
            <person name="Lai Q."/>
            <person name="Shao Z."/>
        </authorList>
    </citation>
    <scope>NUCLEOTIDE SEQUENCE [LARGE SCALE GENOMIC DNA]</scope>
    <source>
        <strain evidence="3 4">JN14CK-3</strain>
    </source>
</reference>
<evidence type="ECO:0000313" key="4">
    <source>
        <dbReference type="Proteomes" id="UP000032544"/>
    </source>
</evidence>
<dbReference type="Proteomes" id="UP000032544">
    <property type="component" value="Unassembled WGS sequence"/>
</dbReference>
<dbReference type="CDD" id="cd06850">
    <property type="entry name" value="biotinyl_domain"/>
    <property type="match status" value="1"/>
</dbReference>
<feature type="domain" description="Lipoyl-binding" evidence="2">
    <location>
        <begin position="61"/>
        <end position="141"/>
    </location>
</feature>
<name>A0A0D8J3X6_9BACT</name>
<keyword evidence="1" id="KW-0092">Biotin</keyword>
<dbReference type="RefSeq" id="WP_045033712.1">
    <property type="nucleotide sequence ID" value="NZ_JRHC01000010.1"/>
</dbReference>
<dbReference type="SUPFAM" id="SSF51230">
    <property type="entry name" value="Single hybrid motif"/>
    <property type="match status" value="1"/>
</dbReference>
<dbReference type="FunFam" id="2.40.50.100:FF:000003">
    <property type="entry name" value="Acetyl-CoA carboxylase biotin carboxyl carrier protein"/>
    <property type="match status" value="1"/>
</dbReference>
<proteinExistence type="predicted"/>
<dbReference type="Gene3D" id="2.40.50.100">
    <property type="match status" value="1"/>
</dbReference>
<keyword evidence="4" id="KW-1185">Reference proteome</keyword>
<dbReference type="PROSITE" id="PS50968">
    <property type="entry name" value="BIOTINYL_LIPOYL"/>
    <property type="match status" value="1"/>
</dbReference>